<dbReference type="PANTHER" id="PTHR43790">
    <property type="entry name" value="CARBOHYDRATE TRANSPORT ATP-BINDING PROTEIN MG119-RELATED"/>
    <property type="match status" value="1"/>
</dbReference>
<dbReference type="GO" id="GO:0005524">
    <property type="term" value="F:ATP binding"/>
    <property type="evidence" value="ECO:0007669"/>
    <property type="project" value="UniProtKB-KW"/>
</dbReference>
<evidence type="ECO:0000256" key="1">
    <source>
        <dbReference type="ARBA" id="ARBA00022741"/>
    </source>
</evidence>
<dbReference type="SMART" id="SM00382">
    <property type="entry name" value="AAA"/>
    <property type="match status" value="2"/>
</dbReference>
<dbReference type="CDD" id="cd03216">
    <property type="entry name" value="ABC_Carb_Monos_I"/>
    <property type="match status" value="1"/>
</dbReference>
<evidence type="ECO:0000259" key="3">
    <source>
        <dbReference type="PROSITE" id="PS50893"/>
    </source>
</evidence>
<dbReference type="InterPro" id="IPR027417">
    <property type="entry name" value="P-loop_NTPase"/>
</dbReference>
<feature type="domain" description="ABC transporter" evidence="3">
    <location>
        <begin position="250"/>
        <end position="486"/>
    </location>
</feature>
<dbReference type="PROSITE" id="PS50893">
    <property type="entry name" value="ABC_TRANSPORTER_2"/>
    <property type="match status" value="2"/>
</dbReference>
<dbReference type="Gene3D" id="3.40.50.300">
    <property type="entry name" value="P-loop containing nucleotide triphosphate hydrolases"/>
    <property type="match status" value="2"/>
</dbReference>
<dbReference type="InterPro" id="IPR003593">
    <property type="entry name" value="AAA+_ATPase"/>
</dbReference>
<dbReference type="InterPro" id="IPR003439">
    <property type="entry name" value="ABC_transporter-like_ATP-bd"/>
</dbReference>
<dbReference type="EMBL" id="JACNJH010000166">
    <property type="protein sequence ID" value="MBC8362054.1"/>
    <property type="molecule type" value="Genomic_DNA"/>
</dbReference>
<organism evidence="4 5">
    <name type="scientific">Candidatus Desulfatibia profunda</name>
    <dbReference type="NCBI Taxonomy" id="2841695"/>
    <lineage>
        <taxon>Bacteria</taxon>
        <taxon>Pseudomonadati</taxon>
        <taxon>Thermodesulfobacteriota</taxon>
        <taxon>Desulfobacteria</taxon>
        <taxon>Desulfobacterales</taxon>
        <taxon>Desulfobacterales incertae sedis</taxon>
        <taxon>Candidatus Desulfatibia</taxon>
    </lineage>
</organism>
<evidence type="ECO:0000256" key="2">
    <source>
        <dbReference type="ARBA" id="ARBA00022840"/>
    </source>
</evidence>
<reference evidence="4 5" key="1">
    <citation type="submission" date="2020-08" db="EMBL/GenBank/DDBJ databases">
        <title>Bridging the membrane lipid divide: bacteria of the FCB group superphylum have the potential to synthesize archaeal ether lipids.</title>
        <authorList>
            <person name="Villanueva L."/>
            <person name="Von Meijenfeldt F.A.B."/>
            <person name="Westbye A.B."/>
            <person name="Yadav S."/>
            <person name="Hopmans E.C."/>
            <person name="Dutilh B.E."/>
            <person name="Sinninghe Damste J.S."/>
        </authorList>
    </citation>
    <scope>NUCLEOTIDE SEQUENCE [LARGE SCALE GENOMIC DNA]</scope>
    <source>
        <strain evidence="4">NIOZ-UU30</strain>
    </source>
</reference>
<gene>
    <name evidence="4" type="ORF">H8E23_11725</name>
</gene>
<evidence type="ECO:0000313" key="5">
    <source>
        <dbReference type="Proteomes" id="UP000603434"/>
    </source>
</evidence>
<keyword evidence="1" id="KW-0547">Nucleotide-binding</keyword>
<feature type="domain" description="ABC transporter" evidence="3">
    <location>
        <begin position="3"/>
        <end position="236"/>
    </location>
</feature>
<proteinExistence type="predicted"/>
<evidence type="ECO:0000313" key="4">
    <source>
        <dbReference type="EMBL" id="MBC8362054.1"/>
    </source>
</evidence>
<dbReference type="GO" id="GO:0016887">
    <property type="term" value="F:ATP hydrolysis activity"/>
    <property type="evidence" value="ECO:0007669"/>
    <property type="project" value="InterPro"/>
</dbReference>
<dbReference type="Pfam" id="PF00005">
    <property type="entry name" value="ABC_tran"/>
    <property type="match status" value="2"/>
</dbReference>
<sequence length="493" mass="54380">MWIELRDIHKYYGPIKANCGVDLTVAPGAVHGILGENGAGKSTLMKILAGYSRKTRGSMLVDDSPADYNTPAQASELGIGMLYQDPLDFPLLSVLDNFMLGQTSGIANKHRTFRKTFKKIADSFNFSLHPDTVVKNLTIGERQQLEILRLLARGVKLLILDEPTTGISALQKEILFRALKKLASEDKSVILVSHKLEDVEAVCDKITVLRQGAVAGEMERPFDTNTLLKMMFGTPPVPFARLRIKTGETVLEMNRIYAPGGRTGLRNCSIAIRQGEVIGLAGLEGSGQEVFLKIAAGLKQTSGGSIHLQGMKMNGKDYHTFKNQGVTYLPGSRLEEGLIAGLNIAQHFSLQDQQKGFFIKRLHAYQSAKKSIAEFRIKAEPVSLVESLSGGNQQRLLLSFLPADPVLLLLENPTRGLDMESVHWVWQHFHQYCAHKACIVFSSSELDEILMNADRVLVFFDGAIIKDTRTDQTDVHELGRAMAGKPNPDISRA</sequence>
<comment type="caution">
    <text evidence="4">The sequence shown here is derived from an EMBL/GenBank/DDBJ whole genome shotgun (WGS) entry which is preliminary data.</text>
</comment>
<accession>A0A8J6NP23</accession>
<name>A0A8J6NP23_9BACT</name>
<dbReference type="SUPFAM" id="SSF52540">
    <property type="entry name" value="P-loop containing nucleoside triphosphate hydrolases"/>
    <property type="match status" value="2"/>
</dbReference>
<dbReference type="Proteomes" id="UP000603434">
    <property type="component" value="Unassembled WGS sequence"/>
</dbReference>
<protein>
    <submittedName>
        <fullName evidence="4">ATP-binding cassette domain-containing protein</fullName>
    </submittedName>
</protein>
<dbReference type="AlphaFoldDB" id="A0A8J6NP23"/>
<keyword evidence="2 4" id="KW-0067">ATP-binding</keyword>
<dbReference type="PANTHER" id="PTHR43790:SF4">
    <property type="entry name" value="GUANOSINE IMPORT ATP-BINDING PROTEIN NUPO"/>
    <property type="match status" value="1"/>
</dbReference>
<dbReference type="InterPro" id="IPR050107">
    <property type="entry name" value="ABC_carbohydrate_import_ATPase"/>
</dbReference>